<gene>
    <name evidence="7" type="ORF">C1J01_18865</name>
</gene>
<comment type="caution">
    <text evidence="7">The sequence shown here is derived from an EMBL/GenBank/DDBJ whole genome shotgun (WGS) entry which is preliminary data.</text>
</comment>
<dbReference type="EMBL" id="POUD01000071">
    <property type="protein sequence ID" value="PZG17191.1"/>
    <property type="molecule type" value="Genomic_DNA"/>
</dbReference>
<feature type="domain" description="Methylamine utilisation protein MauE" evidence="6">
    <location>
        <begin position="25"/>
        <end position="156"/>
    </location>
</feature>
<dbReference type="InterPro" id="IPR009908">
    <property type="entry name" value="Methylamine_util_MauE"/>
</dbReference>
<feature type="transmembrane region" description="Helical" evidence="5">
    <location>
        <begin position="96"/>
        <end position="119"/>
    </location>
</feature>
<evidence type="ECO:0000256" key="2">
    <source>
        <dbReference type="ARBA" id="ARBA00022692"/>
    </source>
</evidence>
<keyword evidence="3 5" id="KW-1133">Transmembrane helix</keyword>
<evidence type="ECO:0000313" key="7">
    <source>
        <dbReference type="EMBL" id="PZG17191.1"/>
    </source>
</evidence>
<feature type="transmembrane region" description="Helical" evidence="5">
    <location>
        <begin position="68"/>
        <end position="90"/>
    </location>
</feature>
<comment type="subcellular location">
    <subcellularLocation>
        <location evidence="1">Membrane</location>
        <topology evidence="1">Multi-pass membrane protein</topology>
    </subcellularLocation>
</comment>
<feature type="transmembrane region" description="Helical" evidence="5">
    <location>
        <begin position="32"/>
        <end position="56"/>
    </location>
</feature>
<dbReference type="GO" id="GO:0030416">
    <property type="term" value="P:methylamine metabolic process"/>
    <property type="evidence" value="ECO:0007669"/>
    <property type="project" value="InterPro"/>
</dbReference>
<dbReference type="OrthoDB" id="3430313at2"/>
<evidence type="ECO:0000256" key="3">
    <source>
        <dbReference type="ARBA" id="ARBA00022989"/>
    </source>
</evidence>
<accession>A0A2W2E4H5</accession>
<evidence type="ECO:0000313" key="8">
    <source>
        <dbReference type="Proteomes" id="UP000249304"/>
    </source>
</evidence>
<name>A0A2W2E4H5_9ACTN</name>
<organism evidence="7 8">
    <name type="scientific">Nonomuraea aridisoli</name>
    <dbReference type="NCBI Taxonomy" id="2070368"/>
    <lineage>
        <taxon>Bacteria</taxon>
        <taxon>Bacillati</taxon>
        <taxon>Actinomycetota</taxon>
        <taxon>Actinomycetes</taxon>
        <taxon>Streptosporangiales</taxon>
        <taxon>Streptosporangiaceae</taxon>
        <taxon>Nonomuraea</taxon>
    </lineage>
</organism>
<evidence type="ECO:0000259" key="6">
    <source>
        <dbReference type="Pfam" id="PF07291"/>
    </source>
</evidence>
<dbReference type="GO" id="GO:0016020">
    <property type="term" value="C:membrane"/>
    <property type="evidence" value="ECO:0007669"/>
    <property type="project" value="UniProtKB-SubCell"/>
</dbReference>
<evidence type="ECO:0000256" key="1">
    <source>
        <dbReference type="ARBA" id="ARBA00004141"/>
    </source>
</evidence>
<evidence type="ECO:0000256" key="4">
    <source>
        <dbReference type="ARBA" id="ARBA00023136"/>
    </source>
</evidence>
<dbReference type="Proteomes" id="UP000249304">
    <property type="component" value="Unassembled WGS sequence"/>
</dbReference>
<protein>
    <submittedName>
        <fullName evidence="7">Methylamine utilization protein MauE</fullName>
    </submittedName>
</protein>
<dbReference type="AlphaFoldDB" id="A0A2W2E4H5"/>
<feature type="transmembrane region" description="Helical" evidence="5">
    <location>
        <begin position="166"/>
        <end position="186"/>
    </location>
</feature>
<evidence type="ECO:0000256" key="5">
    <source>
        <dbReference type="SAM" id="Phobius"/>
    </source>
</evidence>
<dbReference type="Pfam" id="PF07291">
    <property type="entry name" value="MauE"/>
    <property type="match status" value="1"/>
</dbReference>
<sequence>MRALVADRRLLWWRRAVDNLATVQYVEVTCRLLLVAVFVTAAFTKVSGKAAWLAFVRSLRQLKQIPSPLLQPVALAVVAIEAIVAVLLLVPVRVAGWIGFALAGCLLLSFTLVIGRALSHGNRAPCRCFGASSTPLGPIHIMRNVMLVCVAVLGLAGASASGTLDAPYALLAGAGGLVAGILITAFEDIVTLFGPAG</sequence>
<keyword evidence="4 5" id="KW-0472">Membrane</keyword>
<proteinExistence type="predicted"/>
<dbReference type="UniPathway" id="UPA00895"/>
<keyword evidence="2 5" id="KW-0812">Transmembrane</keyword>
<keyword evidence="8" id="KW-1185">Reference proteome</keyword>
<feature type="transmembrane region" description="Helical" evidence="5">
    <location>
        <begin position="140"/>
        <end position="160"/>
    </location>
</feature>
<reference evidence="7 8" key="1">
    <citation type="submission" date="2018-01" db="EMBL/GenBank/DDBJ databases">
        <title>Draft genome sequence of Nonomuraea sp. KC333.</title>
        <authorList>
            <person name="Sahin N."/>
            <person name="Saygin H."/>
            <person name="Ay H."/>
        </authorList>
    </citation>
    <scope>NUCLEOTIDE SEQUENCE [LARGE SCALE GENOMIC DNA]</scope>
    <source>
        <strain evidence="7 8">KC333</strain>
    </source>
</reference>